<dbReference type="InterPro" id="IPR008928">
    <property type="entry name" value="6-hairpin_glycosidase_sf"/>
</dbReference>
<keyword evidence="1 2" id="KW-0378">Hydrolase</keyword>
<accession>A0A7X5HUT9</accession>
<reference evidence="2 3" key="1">
    <citation type="submission" date="2020-01" db="EMBL/GenBank/DDBJ databases">
        <title>Anaeroalcalibacter tamaniensis gen. nov., sp. nov., moderately halophilic strictly anaerobic fermenter bacterium from mud volcano of Taman peninsula.</title>
        <authorList>
            <person name="Frolova A."/>
            <person name="Merkel A.Y."/>
            <person name="Slobodkin A.I."/>
        </authorList>
    </citation>
    <scope>NUCLEOTIDE SEQUENCE [LARGE SCALE GENOMIC DNA]</scope>
    <source>
        <strain evidence="2 3">F-3ap</strain>
    </source>
</reference>
<proteinExistence type="predicted"/>
<evidence type="ECO:0000313" key="2">
    <source>
        <dbReference type="EMBL" id="NDL67065.1"/>
    </source>
</evidence>
<dbReference type="InterPro" id="IPR012341">
    <property type="entry name" value="6hp_glycosidase-like_sf"/>
</dbReference>
<dbReference type="Pfam" id="PF07470">
    <property type="entry name" value="Glyco_hydro_88"/>
    <property type="match status" value="1"/>
</dbReference>
<dbReference type="GO" id="GO:0005975">
    <property type="term" value="P:carbohydrate metabolic process"/>
    <property type="evidence" value="ECO:0007669"/>
    <property type="project" value="InterPro"/>
</dbReference>
<sequence length="372" mass="41409">MAQVDHTALLGNIEKVVRNMMEMGDANYEEDKTTGAAAIKQGLIARDFGIMEWDWPQGVGLYGLDILQRCHGDNRYDTFLAHWFTANIKKGLPSRNINTTAPYLTLLGFARRTGNKEYEDMCIRHADWLLRELPKTKEGGFQHVTSAIGDRHGVQLNDGEMWIDTLFMAVLFLAKMGRTYGRKDWQSEALKQVLVHIKYLYDIHTGLFFHGWSFNRNDHFGGVFWCRGNSWFTFGIMDYLEIVGDTIDEGVRDYIIDTYKAQVAALSKCQSSSGLWHTVLTDPTSYEEVSGSAAIAKGMLKGVKLGLLDESHASLAWKAISALIGNIDNNGTVLNVSAGTGMGHDADHYKNILKAPMAYGQSLALAALAEAL</sequence>
<protein>
    <submittedName>
        <fullName evidence="2">Glycoside hydrolase family 105 protein</fullName>
    </submittedName>
</protein>
<dbReference type="RefSeq" id="WP_162369791.1">
    <property type="nucleotide sequence ID" value="NZ_JAAEEH010000009.1"/>
</dbReference>
<dbReference type="PANTHER" id="PTHR33886:SF8">
    <property type="entry name" value="UNSATURATED RHAMNOGALACTURONAN HYDROLASE (EUROFUNG)"/>
    <property type="match status" value="1"/>
</dbReference>
<dbReference type="GO" id="GO:0016787">
    <property type="term" value="F:hydrolase activity"/>
    <property type="evidence" value="ECO:0007669"/>
    <property type="project" value="UniProtKB-KW"/>
</dbReference>
<dbReference type="Gene3D" id="1.50.10.10">
    <property type="match status" value="1"/>
</dbReference>
<keyword evidence="3" id="KW-1185">Reference proteome</keyword>
<comment type="caution">
    <text evidence="2">The sequence shown here is derived from an EMBL/GenBank/DDBJ whole genome shotgun (WGS) entry which is preliminary data.</text>
</comment>
<dbReference type="InterPro" id="IPR010905">
    <property type="entry name" value="Glyco_hydro_88"/>
</dbReference>
<organism evidence="2 3">
    <name type="scientific">Anaerotalea alkaliphila</name>
    <dbReference type="NCBI Taxonomy" id="2662126"/>
    <lineage>
        <taxon>Bacteria</taxon>
        <taxon>Bacillati</taxon>
        <taxon>Bacillota</taxon>
        <taxon>Clostridia</taxon>
        <taxon>Eubacteriales</taxon>
        <taxon>Anaerotalea</taxon>
    </lineage>
</organism>
<dbReference type="EMBL" id="JAAEEH010000009">
    <property type="protein sequence ID" value="NDL67065.1"/>
    <property type="molecule type" value="Genomic_DNA"/>
</dbReference>
<dbReference type="PANTHER" id="PTHR33886">
    <property type="entry name" value="UNSATURATED RHAMNOGALACTURONAN HYDROLASE (EUROFUNG)"/>
    <property type="match status" value="1"/>
</dbReference>
<evidence type="ECO:0000256" key="1">
    <source>
        <dbReference type="ARBA" id="ARBA00022801"/>
    </source>
</evidence>
<dbReference type="InterPro" id="IPR052043">
    <property type="entry name" value="PolySaccharide_Degr_Enz"/>
</dbReference>
<dbReference type="Proteomes" id="UP000461585">
    <property type="component" value="Unassembled WGS sequence"/>
</dbReference>
<gene>
    <name evidence="2" type="ORF">GXN74_04790</name>
</gene>
<dbReference type="SUPFAM" id="SSF48208">
    <property type="entry name" value="Six-hairpin glycosidases"/>
    <property type="match status" value="1"/>
</dbReference>
<name>A0A7X5HUT9_9FIRM</name>
<dbReference type="AlphaFoldDB" id="A0A7X5HUT9"/>
<evidence type="ECO:0000313" key="3">
    <source>
        <dbReference type="Proteomes" id="UP000461585"/>
    </source>
</evidence>